<organism evidence="3 4">
    <name type="scientific">Rhodopseudomonas pseudopalustris</name>
    <dbReference type="NCBI Taxonomy" id="1513892"/>
    <lineage>
        <taxon>Bacteria</taxon>
        <taxon>Pseudomonadati</taxon>
        <taxon>Pseudomonadota</taxon>
        <taxon>Alphaproteobacteria</taxon>
        <taxon>Hyphomicrobiales</taxon>
        <taxon>Nitrobacteraceae</taxon>
        <taxon>Rhodopseudomonas</taxon>
    </lineage>
</organism>
<proteinExistence type="inferred from homology"/>
<gene>
    <name evidence="3" type="ORF">SAMN05444123_1263</name>
</gene>
<reference evidence="4" key="1">
    <citation type="submission" date="2016-10" db="EMBL/GenBank/DDBJ databases">
        <authorList>
            <person name="Varghese N."/>
            <person name="Submissions S."/>
        </authorList>
    </citation>
    <scope>NUCLEOTIDE SEQUENCE [LARGE SCALE GENOMIC DNA]</scope>
    <source>
        <strain evidence="4">DSM 123</strain>
    </source>
</reference>
<comment type="similarity">
    <text evidence="1">Belongs to the universal stress protein A family.</text>
</comment>
<feature type="domain" description="UspA" evidence="2">
    <location>
        <begin position="151"/>
        <end position="272"/>
    </location>
</feature>
<dbReference type="RefSeq" id="WP_092686403.1">
    <property type="nucleotide sequence ID" value="NZ_FODT01000026.1"/>
</dbReference>
<dbReference type="Gene3D" id="3.40.50.12370">
    <property type="match status" value="1"/>
</dbReference>
<dbReference type="PANTHER" id="PTHR46268:SF15">
    <property type="entry name" value="UNIVERSAL STRESS PROTEIN HP_0031"/>
    <property type="match status" value="1"/>
</dbReference>
<dbReference type="EMBL" id="FODT01000026">
    <property type="protein sequence ID" value="SEP38438.1"/>
    <property type="molecule type" value="Genomic_DNA"/>
</dbReference>
<sequence>MIKDLIVNLERNPARDQIADVAVAIAQTFDAHVSGVCFAYESLPSFAMPDFPSDLLTKMLAESETSARAAVERFEAACKREGVSAEHHLLETPYGTAGRFPRMARRFDLSVIMQSDPDNVDNDILIEQVLFDSGRPVLIVPYIQKAPLKLDRVICGWDGSRAATRAINDAMPFLRRAGAVELLIVRDHKVRDEKELRGIEMANHLARHGIKLDIKMITAPDVGVAATILSHVADSSADLLVMGGYGHSRLREFVLGGVTREMLSSMTVPVLMSH</sequence>
<dbReference type="Pfam" id="PF00582">
    <property type="entry name" value="Usp"/>
    <property type="match status" value="1"/>
</dbReference>
<dbReference type="Proteomes" id="UP000199615">
    <property type="component" value="Unassembled WGS sequence"/>
</dbReference>
<dbReference type="PRINTS" id="PR01438">
    <property type="entry name" value="UNVRSLSTRESS"/>
</dbReference>
<dbReference type="AlphaFoldDB" id="A0A1H8XGP9"/>
<evidence type="ECO:0000259" key="2">
    <source>
        <dbReference type="Pfam" id="PF00582"/>
    </source>
</evidence>
<evidence type="ECO:0000313" key="4">
    <source>
        <dbReference type="Proteomes" id="UP000199615"/>
    </source>
</evidence>
<evidence type="ECO:0000256" key="1">
    <source>
        <dbReference type="ARBA" id="ARBA00008791"/>
    </source>
</evidence>
<dbReference type="CDD" id="cd00293">
    <property type="entry name" value="USP-like"/>
    <property type="match status" value="1"/>
</dbReference>
<dbReference type="SUPFAM" id="SSF52402">
    <property type="entry name" value="Adenine nucleotide alpha hydrolases-like"/>
    <property type="match status" value="2"/>
</dbReference>
<keyword evidence="4" id="KW-1185">Reference proteome</keyword>
<protein>
    <submittedName>
        <fullName evidence="3">Universal stress protein family protein</fullName>
    </submittedName>
</protein>
<dbReference type="InterPro" id="IPR006015">
    <property type="entry name" value="Universal_stress_UspA"/>
</dbReference>
<dbReference type="OrthoDB" id="9804721at2"/>
<dbReference type="PANTHER" id="PTHR46268">
    <property type="entry name" value="STRESS RESPONSE PROTEIN NHAX"/>
    <property type="match status" value="1"/>
</dbReference>
<name>A0A1H8XGP9_9BRAD</name>
<evidence type="ECO:0000313" key="3">
    <source>
        <dbReference type="EMBL" id="SEP38438.1"/>
    </source>
</evidence>
<dbReference type="InterPro" id="IPR006016">
    <property type="entry name" value="UspA"/>
</dbReference>
<accession>A0A1H8XGP9</accession>